<reference evidence="2" key="1">
    <citation type="submission" date="2021-01" db="EMBL/GenBank/DDBJ databases">
        <authorList>
            <person name="Corre E."/>
            <person name="Pelletier E."/>
            <person name="Niang G."/>
            <person name="Scheremetjew M."/>
            <person name="Finn R."/>
            <person name="Kale V."/>
            <person name="Holt S."/>
            <person name="Cochrane G."/>
            <person name="Meng A."/>
            <person name="Brown T."/>
            <person name="Cohen L."/>
        </authorList>
    </citation>
    <scope>NUCLEOTIDE SEQUENCE</scope>
    <source>
        <strain evidence="2">Isolate 1302-5</strain>
    </source>
</reference>
<gene>
    <name evidence="2" type="ORF">OAUR00152_LOCUS35990</name>
</gene>
<dbReference type="GO" id="GO:0005524">
    <property type="term" value="F:ATP binding"/>
    <property type="evidence" value="ECO:0007669"/>
    <property type="project" value="InterPro"/>
</dbReference>
<dbReference type="InterPro" id="IPR011009">
    <property type="entry name" value="Kinase-like_dom_sf"/>
</dbReference>
<accession>A0A7S4NBD9</accession>
<organism evidence="2">
    <name type="scientific">Odontella aurita</name>
    <dbReference type="NCBI Taxonomy" id="265563"/>
    <lineage>
        <taxon>Eukaryota</taxon>
        <taxon>Sar</taxon>
        <taxon>Stramenopiles</taxon>
        <taxon>Ochrophyta</taxon>
        <taxon>Bacillariophyta</taxon>
        <taxon>Mediophyceae</taxon>
        <taxon>Biddulphiophycidae</taxon>
        <taxon>Eupodiscales</taxon>
        <taxon>Odontellaceae</taxon>
        <taxon>Odontella</taxon>
    </lineage>
</organism>
<dbReference type="EMBL" id="HBKQ01052357">
    <property type="protein sequence ID" value="CAE2278028.1"/>
    <property type="molecule type" value="Transcribed_RNA"/>
</dbReference>
<name>A0A7S4NBD9_9STRA</name>
<feature type="domain" description="Protein kinase" evidence="1">
    <location>
        <begin position="1"/>
        <end position="170"/>
    </location>
</feature>
<evidence type="ECO:0000259" key="1">
    <source>
        <dbReference type="PROSITE" id="PS50011"/>
    </source>
</evidence>
<protein>
    <recommendedName>
        <fullName evidence="1">Protein kinase domain-containing protein</fullName>
    </recommendedName>
</protein>
<dbReference type="Gene3D" id="1.10.510.10">
    <property type="entry name" value="Transferase(Phosphotransferase) domain 1"/>
    <property type="match status" value="1"/>
</dbReference>
<dbReference type="GO" id="GO:0004672">
    <property type="term" value="F:protein kinase activity"/>
    <property type="evidence" value="ECO:0007669"/>
    <property type="project" value="InterPro"/>
</dbReference>
<evidence type="ECO:0000313" key="2">
    <source>
        <dbReference type="EMBL" id="CAE2278028.1"/>
    </source>
</evidence>
<sequence>MNDGIDDDDGDGDGKLPRVFLDDFNQAYLMRQKDKEGKECSFRETYICGDDHRRTDTRSPEECLVDRPLTSSIDSYGLGTVLFYLSTSGRYRPYNLNDGAEGHQPVRDHPEFYRDLVLSKDASPALPREVEEESRDPAIRAMREVTRELMAYDPRKRMSAAEAAEKLERACEVRRSKKSKGRNLMA</sequence>
<dbReference type="AlphaFoldDB" id="A0A7S4NBD9"/>
<dbReference type="PROSITE" id="PS50011">
    <property type="entry name" value="PROTEIN_KINASE_DOM"/>
    <property type="match status" value="1"/>
</dbReference>
<proteinExistence type="predicted"/>
<dbReference type="InterPro" id="IPR000719">
    <property type="entry name" value="Prot_kinase_dom"/>
</dbReference>
<dbReference type="SUPFAM" id="SSF56112">
    <property type="entry name" value="Protein kinase-like (PK-like)"/>
    <property type="match status" value="1"/>
</dbReference>